<accession>A0A286RDC6</accession>
<keyword evidence="2" id="KW-1185">Reference proteome</keyword>
<dbReference type="AlphaFoldDB" id="A0A286RDC6"/>
<dbReference type="Proteomes" id="UP000215086">
    <property type="component" value="Chromosome"/>
</dbReference>
<sequence length="55" mass="6147">MAEGEKASRVSPSNRNDAIIKIGFVKRSPSPGLKRFLNVLTCFVPRTRSLHHETP</sequence>
<evidence type="ECO:0000313" key="2">
    <source>
        <dbReference type="Proteomes" id="UP000215086"/>
    </source>
</evidence>
<proteinExistence type="predicted"/>
<protein>
    <submittedName>
        <fullName evidence="1">Uncharacterized protein</fullName>
    </submittedName>
</protein>
<gene>
    <name evidence="1" type="ORF">THTE_1362</name>
</gene>
<evidence type="ECO:0000313" key="1">
    <source>
        <dbReference type="EMBL" id="ASV73964.1"/>
    </source>
</evidence>
<dbReference type="EMBL" id="CP018477">
    <property type="protein sequence ID" value="ASV73964.1"/>
    <property type="molecule type" value="Genomic_DNA"/>
</dbReference>
<name>A0A286RDC6_9BACT</name>
<dbReference type="KEGG" id="ttf:THTE_1362"/>
<organism evidence="1 2">
    <name type="scientific">Thermogutta terrifontis</name>
    <dbReference type="NCBI Taxonomy" id="1331910"/>
    <lineage>
        <taxon>Bacteria</taxon>
        <taxon>Pseudomonadati</taxon>
        <taxon>Planctomycetota</taxon>
        <taxon>Planctomycetia</taxon>
        <taxon>Pirellulales</taxon>
        <taxon>Thermoguttaceae</taxon>
        <taxon>Thermogutta</taxon>
    </lineage>
</organism>
<reference evidence="1 2" key="1">
    <citation type="journal article" name="Front. Microbiol.">
        <title>Sugar Metabolism of the First Thermophilic Planctomycete Thermogutta terrifontis: Comparative Genomic and Transcriptomic Approaches.</title>
        <authorList>
            <person name="Elcheninov A.G."/>
            <person name="Menzel P."/>
            <person name="Gudbergsdottir S.R."/>
            <person name="Slesarev A.I."/>
            <person name="Kadnikov V.V."/>
            <person name="Krogh A."/>
            <person name="Bonch-Osmolovskaya E.A."/>
            <person name="Peng X."/>
            <person name="Kublanov I.V."/>
        </authorList>
    </citation>
    <scope>NUCLEOTIDE SEQUENCE [LARGE SCALE GENOMIC DNA]</scope>
    <source>
        <strain evidence="1 2">R1</strain>
    </source>
</reference>